<dbReference type="AlphaFoldDB" id="A0A699XNT2"/>
<protein>
    <submittedName>
        <fullName evidence="2">Uncharacterized protein</fullName>
    </submittedName>
</protein>
<evidence type="ECO:0000256" key="1">
    <source>
        <dbReference type="SAM" id="MobiDB-lite"/>
    </source>
</evidence>
<gene>
    <name evidence="2" type="ORF">Tci_933306</name>
</gene>
<dbReference type="EMBL" id="BKCJ011889816">
    <property type="protein sequence ID" value="GFD61337.1"/>
    <property type="molecule type" value="Genomic_DNA"/>
</dbReference>
<accession>A0A699XNT2</accession>
<sequence length="79" mass="8124">VVLPAAIGAQQAVQGNAPVEGFERAGIDAGLGGIEVREQLKFATLHRIVAHAVGLHAQHRREAAAGQQRAGRRGGAGRA</sequence>
<reference evidence="2" key="1">
    <citation type="journal article" date="2019" name="Sci. Rep.">
        <title>Draft genome of Tanacetum cinerariifolium, the natural source of mosquito coil.</title>
        <authorList>
            <person name="Yamashiro T."/>
            <person name="Shiraishi A."/>
            <person name="Satake H."/>
            <person name="Nakayama K."/>
        </authorList>
    </citation>
    <scope>NUCLEOTIDE SEQUENCE</scope>
</reference>
<feature type="non-terminal residue" evidence="2">
    <location>
        <position position="1"/>
    </location>
</feature>
<comment type="caution">
    <text evidence="2">The sequence shown here is derived from an EMBL/GenBank/DDBJ whole genome shotgun (WGS) entry which is preliminary data.</text>
</comment>
<evidence type="ECO:0000313" key="2">
    <source>
        <dbReference type="EMBL" id="GFD61337.1"/>
    </source>
</evidence>
<organism evidence="2">
    <name type="scientific">Tanacetum cinerariifolium</name>
    <name type="common">Dalmatian daisy</name>
    <name type="synonym">Chrysanthemum cinerariifolium</name>
    <dbReference type="NCBI Taxonomy" id="118510"/>
    <lineage>
        <taxon>Eukaryota</taxon>
        <taxon>Viridiplantae</taxon>
        <taxon>Streptophyta</taxon>
        <taxon>Embryophyta</taxon>
        <taxon>Tracheophyta</taxon>
        <taxon>Spermatophyta</taxon>
        <taxon>Magnoliopsida</taxon>
        <taxon>eudicotyledons</taxon>
        <taxon>Gunneridae</taxon>
        <taxon>Pentapetalae</taxon>
        <taxon>asterids</taxon>
        <taxon>campanulids</taxon>
        <taxon>Asterales</taxon>
        <taxon>Asteraceae</taxon>
        <taxon>Asteroideae</taxon>
        <taxon>Anthemideae</taxon>
        <taxon>Anthemidinae</taxon>
        <taxon>Tanacetum</taxon>
    </lineage>
</organism>
<name>A0A699XNT2_TANCI</name>
<feature type="region of interest" description="Disordered" evidence="1">
    <location>
        <begin position="59"/>
        <end position="79"/>
    </location>
</feature>
<feature type="non-terminal residue" evidence="2">
    <location>
        <position position="79"/>
    </location>
</feature>
<proteinExistence type="predicted"/>